<dbReference type="RefSeq" id="WP_072763274.1">
    <property type="nucleotide sequence ID" value="NZ_FQYX01000004.1"/>
</dbReference>
<dbReference type="InterPro" id="IPR021782">
    <property type="entry name" value="DUF3347"/>
</dbReference>
<evidence type="ECO:0000313" key="2">
    <source>
        <dbReference type="EMBL" id="SHI63665.1"/>
    </source>
</evidence>
<dbReference type="PROSITE" id="PS51257">
    <property type="entry name" value="PROKAR_LIPOPROTEIN"/>
    <property type="match status" value="1"/>
</dbReference>
<dbReference type="AlphaFoldDB" id="A0A1M6CRF0"/>
<name>A0A1M6CRF0_9FLAO</name>
<reference evidence="2 3" key="1">
    <citation type="submission" date="2016-11" db="EMBL/GenBank/DDBJ databases">
        <authorList>
            <person name="Jaros S."/>
            <person name="Januszkiewicz K."/>
            <person name="Wedrychowicz H."/>
        </authorList>
    </citation>
    <scope>NUCLEOTIDE SEQUENCE [LARGE SCALE GENOMIC DNA]</scope>
    <source>
        <strain evidence="2 3">CGMCC 1.8863</strain>
    </source>
</reference>
<organism evidence="2 3">
    <name type="scientific">Arenibacter nanhaiticus</name>
    <dbReference type="NCBI Taxonomy" id="558155"/>
    <lineage>
        <taxon>Bacteria</taxon>
        <taxon>Pseudomonadati</taxon>
        <taxon>Bacteroidota</taxon>
        <taxon>Flavobacteriia</taxon>
        <taxon>Flavobacteriales</taxon>
        <taxon>Flavobacteriaceae</taxon>
        <taxon>Arenibacter</taxon>
    </lineage>
</organism>
<keyword evidence="3" id="KW-1185">Reference proteome</keyword>
<sequence length="189" mass="20432">MKRKNVSMRMLTLGLVTVMTMSCKEAKKEAVQEKNAVTVEAKTNTRETTAAGTIIDSYLELKDALVADSQENAAKAGETMLKKIAEFDMASIEASEQSELKAIIATAKDKATQITKGDIATQRAHFEGLSSAIVDFVAIAGTPTTLYQQFCPMYNNNKGGMWVSAVKAVKNPYFGSGMLNCGFVQAEIN</sequence>
<dbReference type="Proteomes" id="UP000184231">
    <property type="component" value="Unassembled WGS sequence"/>
</dbReference>
<accession>A0A1M6CRF0</accession>
<dbReference type="OrthoDB" id="5513217at2"/>
<protein>
    <recommendedName>
        <fullName evidence="1">DUF3347 domain-containing protein</fullName>
    </recommendedName>
</protein>
<dbReference type="Pfam" id="PF11827">
    <property type="entry name" value="DUF3347"/>
    <property type="match status" value="1"/>
</dbReference>
<feature type="domain" description="DUF3347" evidence="1">
    <location>
        <begin position="54"/>
        <end position="143"/>
    </location>
</feature>
<proteinExistence type="predicted"/>
<evidence type="ECO:0000313" key="3">
    <source>
        <dbReference type="Proteomes" id="UP000184231"/>
    </source>
</evidence>
<evidence type="ECO:0000259" key="1">
    <source>
        <dbReference type="Pfam" id="PF11827"/>
    </source>
</evidence>
<dbReference type="EMBL" id="FQYX01000004">
    <property type="protein sequence ID" value="SHI63665.1"/>
    <property type="molecule type" value="Genomic_DNA"/>
</dbReference>
<dbReference type="STRING" id="558155.SAMN04487911_10431"/>
<gene>
    <name evidence="2" type="ORF">SAMN04487911_10431</name>
</gene>